<evidence type="ECO:0000313" key="3">
    <source>
        <dbReference type="EMBL" id="AEE13651.1"/>
    </source>
</evidence>
<evidence type="ECO:0000259" key="2">
    <source>
        <dbReference type="SMART" id="SM00635"/>
    </source>
</evidence>
<dbReference type="SUPFAM" id="SSF49373">
    <property type="entry name" value="Invasin/intimin cell-adhesion fragments"/>
    <property type="match status" value="1"/>
</dbReference>
<feature type="chain" id="PRO_5003315679" evidence="1">
    <location>
        <begin position="22"/>
        <end position="372"/>
    </location>
</feature>
<dbReference type="AlphaFoldDB" id="F4KJM9"/>
<evidence type="ECO:0000313" key="4">
    <source>
        <dbReference type="Proteomes" id="UP000006545"/>
    </source>
</evidence>
<dbReference type="PROSITE" id="PS51257">
    <property type="entry name" value="PROKAR_LIPOPROTEIN"/>
    <property type="match status" value="1"/>
</dbReference>
<dbReference type="Pfam" id="PF02368">
    <property type="entry name" value="Big_2"/>
    <property type="match status" value="1"/>
</dbReference>
<protein>
    <submittedName>
        <fullName evidence="3">Ig domain protein group 2 domain protein</fullName>
    </submittedName>
</protein>
<reference evidence="4" key="1">
    <citation type="submission" date="2011-04" db="EMBL/GenBank/DDBJ databases">
        <title>The complete genome of Porphyromonas asaccharolytica DSM 20707.</title>
        <authorList>
            <person name="Lucas S."/>
            <person name="Han J."/>
            <person name="Lapidus A."/>
            <person name="Bruce D."/>
            <person name="Goodwin L."/>
            <person name="Pitluck S."/>
            <person name="Peters L."/>
            <person name="Kyrpides N."/>
            <person name="Mavromatis K."/>
            <person name="Ivanova N."/>
            <person name="Ovchinnikova G."/>
            <person name="Pagani I."/>
            <person name="Lu M."/>
            <person name="Detter J.C."/>
            <person name="Tapia R."/>
            <person name="Han C."/>
            <person name="Land M."/>
            <person name="Hauser L."/>
            <person name="Markowitz V."/>
            <person name="Cheng J.-F."/>
            <person name="Hugenholtz P."/>
            <person name="Woyke T."/>
            <person name="Wu D."/>
            <person name="Gronow S."/>
            <person name="Wellnitz S."/>
            <person name="Brambilla E."/>
            <person name="Klenk H.-P."/>
            <person name="Eisen J.A."/>
        </authorList>
    </citation>
    <scope>NUCLEOTIDE SEQUENCE [LARGE SCALE GENOMIC DNA]</scope>
    <source>
        <strain evidence="4">ATCC 25260 / DSM 20707 / VPI 4198</strain>
    </source>
</reference>
<feature type="domain" description="BIG2" evidence="2">
    <location>
        <begin position="28"/>
        <end position="103"/>
    </location>
</feature>
<keyword evidence="4" id="KW-1185">Reference proteome</keyword>
<organism evidence="3 4">
    <name type="scientific">Porphyromonas asaccharolytica (strain ATCC 25260 / DSM 20707 / BCRC 10618 / CCUG 7834 / JCM 6326 / LMG 13178 / VPI 4198 / B440)</name>
    <name type="common">Bacteroides asaccharolyticus</name>
    <dbReference type="NCBI Taxonomy" id="879243"/>
    <lineage>
        <taxon>Bacteria</taxon>
        <taxon>Pseudomonadati</taxon>
        <taxon>Bacteroidota</taxon>
        <taxon>Bacteroidia</taxon>
        <taxon>Bacteroidales</taxon>
        <taxon>Porphyromonadaceae</taxon>
        <taxon>Porphyromonas</taxon>
    </lineage>
</organism>
<sequence>MKRTICYLLLLLPLLTLVSCDDDPVEQKVETLVITPAEATMTIGESLQLQVTQQPNLNKPVAFRSLNTELATVSDKGVVTAVAKGETTILAEVDGVSAQCKITIKEPAPKGDFAIDILRVTATNIYIKVTPKDPEMLYSVNAGTREGYDRILANLQSQPNANREWWKAVSGGEIGSAAYRATMARESFKGTKEFDLGEISGSDYPYPADHTIVVRIYGMDQDGYELTKVIELEQKTKPRTMLDFTFNVEALTPSDSWISALVRPSDMTKSYFYSIQSKRYVDFYRNPKPGNEVLDGIPAKEMMCYKLVQSEYQMDPMPDAFKVGELQINKETNAGLKPNTDYVLVLFGWDKDLGLTTDPAYFDFKTKPAEGE</sequence>
<dbReference type="HOGENOM" id="CLU_743651_0_0_10"/>
<dbReference type="InterPro" id="IPR003343">
    <property type="entry name" value="Big_2"/>
</dbReference>
<proteinExistence type="predicted"/>
<dbReference type="Proteomes" id="UP000006545">
    <property type="component" value="Chromosome"/>
</dbReference>
<dbReference type="KEGG" id="pah:Poras_1720"/>
<keyword evidence="1" id="KW-0732">Signal</keyword>
<dbReference type="EMBL" id="CP002689">
    <property type="protein sequence ID" value="AEE13651.1"/>
    <property type="molecule type" value="Genomic_DNA"/>
</dbReference>
<gene>
    <name evidence="3" type="ordered locus">Poras_1720</name>
</gene>
<dbReference type="SMART" id="SM00635">
    <property type="entry name" value="BID_2"/>
    <property type="match status" value="1"/>
</dbReference>
<dbReference type="InterPro" id="IPR008964">
    <property type="entry name" value="Invasin/intimin_cell_adhesion"/>
</dbReference>
<evidence type="ECO:0000256" key="1">
    <source>
        <dbReference type="SAM" id="SignalP"/>
    </source>
</evidence>
<accession>F4KJM9</accession>
<dbReference type="Gene3D" id="2.60.40.1080">
    <property type="match status" value="1"/>
</dbReference>
<feature type="signal peptide" evidence="1">
    <location>
        <begin position="1"/>
        <end position="21"/>
    </location>
</feature>
<dbReference type="RefSeq" id="WP_013760946.1">
    <property type="nucleotide sequence ID" value="NC_015501.1"/>
</dbReference>
<name>F4KJM9_PORAD</name>